<reference evidence="2" key="1">
    <citation type="journal article" date="2016" name="Genome Announc.">
        <title>Draft genome sequences of fungus Aspergillus calidoustus.</title>
        <authorList>
            <person name="Horn F."/>
            <person name="Linde J."/>
            <person name="Mattern D.J."/>
            <person name="Walther G."/>
            <person name="Guthke R."/>
            <person name="Scherlach K."/>
            <person name="Martin K."/>
            <person name="Brakhage A.A."/>
            <person name="Petzke L."/>
            <person name="Valiante V."/>
        </authorList>
    </citation>
    <scope>NUCLEOTIDE SEQUENCE [LARGE SCALE GENOMIC DNA]</scope>
    <source>
        <strain evidence="2">SF006504</strain>
    </source>
</reference>
<dbReference type="InterPro" id="IPR017946">
    <property type="entry name" value="PLC-like_Pdiesterase_TIM-brl"/>
</dbReference>
<dbReference type="Proteomes" id="UP000054771">
    <property type="component" value="Unassembled WGS sequence"/>
</dbReference>
<protein>
    <recommendedName>
        <fullName evidence="3">PLC-like phosphodiesterase</fullName>
    </recommendedName>
</protein>
<dbReference type="PANTHER" id="PTHR13593">
    <property type="match status" value="1"/>
</dbReference>
<dbReference type="GO" id="GO:0006629">
    <property type="term" value="P:lipid metabolic process"/>
    <property type="evidence" value="ECO:0007669"/>
    <property type="project" value="InterPro"/>
</dbReference>
<dbReference type="Gene3D" id="3.20.20.190">
    <property type="entry name" value="Phosphatidylinositol (PI) phosphodiesterase"/>
    <property type="match status" value="1"/>
</dbReference>
<evidence type="ECO:0000313" key="1">
    <source>
        <dbReference type="EMBL" id="CEL10301.1"/>
    </source>
</evidence>
<dbReference type="GO" id="GO:0008081">
    <property type="term" value="F:phosphoric diester hydrolase activity"/>
    <property type="evidence" value="ECO:0007669"/>
    <property type="project" value="InterPro"/>
</dbReference>
<accession>A0A0U5GGN3</accession>
<name>A0A0U5GGN3_ASPCI</name>
<evidence type="ECO:0008006" key="3">
    <source>
        <dbReference type="Google" id="ProtNLM"/>
    </source>
</evidence>
<dbReference type="OrthoDB" id="1046782at2759"/>
<dbReference type="InterPro" id="IPR051057">
    <property type="entry name" value="PI-PLC_domain"/>
</dbReference>
<evidence type="ECO:0000313" key="2">
    <source>
        <dbReference type="Proteomes" id="UP000054771"/>
    </source>
</evidence>
<dbReference type="AlphaFoldDB" id="A0A0U5GGN3"/>
<keyword evidence="2" id="KW-1185">Reference proteome</keyword>
<gene>
    <name evidence="1" type="ORF">ASPCAL13422</name>
</gene>
<proteinExistence type="predicted"/>
<dbReference type="EMBL" id="CDMC01000018">
    <property type="protein sequence ID" value="CEL10301.1"/>
    <property type="molecule type" value="Genomic_DNA"/>
</dbReference>
<dbReference type="PANTHER" id="PTHR13593:SF146">
    <property type="entry name" value="PLC-LIKE PHOSPHODIESTERASE"/>
    <property type="match status" value="1"/>
</dbReference>
<sequence length="494" mass="55322">MAGWDEKHIHCSVWINHPEVDVIFQCQKDIRRFHLADKWNDWRYGVNLFHGDIATPASTSTNPWNSTEMKVKGGTAEKFQFRVVRNGKTLVDRWQDINAYTGNLGAGNMGKDLSAQKVIRVDGLIIQYTFYDAGNYGTTDLPTAHQCYVTVAPDRSSWMTSVVPPGSEAAKKPFHRFVLPMPHNFGFNNMDTCKVIADTIGPAAFISEVLTPLLGPLGWVGHLGPIGAAKALGIMEGTSRTQKDAVPDQLAMGARFFEMRASGIEPHIRKLTGLDDIYFHHGILPGQPIRTFFQDAVDFLCAQPNEIIVVWFTWSQTSEHHPERDVVMKMIQDCFADAKSKGVTLELGTFDEMSKPVETLRQENKRFIMSFKDDGYHPYDVYDDKGHIIPDGSGIITEFESMTGDKQAGTSMTYLQCQTTLSKNMVACGAAVTFHNKILLAQKANTDPLTLNWVYANAKERFGDDHLLVILNDFFDLGTSDVANQLTKMRLWDA</sequence>
<organism evidence="1 2">
    <name type="scientific">Aspergillus calidoustus</name>
    <dbReference type="NCBI Taxonomy" id="454130"/>
    <lineage>
        <taxon>Eukaryota</taxon>
        <taxon>Fungi</taxon>
        <taxon>Dikarya</taxon>
        <taxon>Ascomycota</taxon>
        <taxon>Pezizomycotina</taxon>
        <taxon>Eurotiomycetes</taxon>
        <taxon>Eurotiomycetidae</taxon>
        <taxon>Eurotiales</taxon>
        <taxon>Aspergillaceae</taxon>
        <taxon>Aspergillus</taxon>
        <taxon>Aspergillus subgen. Nidulantes</taxon>
    </lineage>
</organism>
<dbReference type="SUPFAM" id="SSF51695">
    <property type="entry name" value="PLC-like phosphodiesterases"/>
    <property type="match status" value="1"/>
</dbReference>
<dbReference type="OMA" id="PKQHQCY"/>